<protein>
    <submittedName>
        <fullName evidence="3">Purine and uridine phosphorylase</fullName>
    </submittedName>
</protein>
<name>A0A9Q8Z1Q2_CURCL</name>
<dbReference type="PANTHER" id="PTHR46082">
    <property type="entry name" value="ATP/GTP-BINDING PROTEIN-RELATED"/>
    <property type="match status" value="1"/>
</dbReference>
<dbReference type="GO" id="GO:0003824">
    <property type="term" value="F:catalytic activity"/>
    <property type="evidence" value="ECO:0007669"/>
    <property type="project" value="InterPro"/>
</dbReference>
<organism evidence="3 4">
    <name type="scientific">Curvularia clavata</name>
    <dbReference type="NCBI Taxonomy" id="95742"/>
    <lineage>
        <taxon>Eukaryota</taxon>
        <taxon>Fungi</taxon>
        <taxon>Dikarya</taxon>
        <taxon>Ascomycota</taxon>
        <taxon>Pezizomycotina</taxon>
        <taxon>Dothideomycetes</taxon>
        <taxon>Pleosporomycetidae</taxon>
        <taxon>Pleosporales</taxon>
        <taxon>Pleosporineae</taxon>
        <taxon>Pleosporaceae</taxon>
        <taxon>Curvularia</taxon>
    </lineage>
</organism>
<dbReference type="Pfam" id="PF22893">
    <property type="entry name" value="ULD_2"/>
    <property type="match status" value="1"/>
</dbReference>
<evidence type="ECO:0000259" key="1">
    <source>
        <dbReference type="Pfam" id="PF01048"/>
    </source>
</evidence>
<accession>A0A9Q8Z1Q2</accession>
<evidence type="ECO:0000259" key="2">
    <source>
        <dbReference type="Pfam" id="PF22893"/>
    </source>
</evidence>
<dbReference type="InterPro" id="IPR053137">
    <property type="entry name" value="NLR-like"/>
</dbReference>
<reference evidence="3" key="1">
    <citation type="submission" date="2021-12" db="EMBL/GenBank/DDBJ databases">
        <title>Curvularia clavata genome.</title>
        <authorList>
            <person name="Cao Y."/>
        </authorList>
    </citation>
    <scope>NUCLEOTIDE SEQUENCE</scope>
    <source>
        <strain evidence="3">Yc1106</strain>
    </source>
</reference>
<dbReference type="EMBL" id="CP089274">
    <property type="protein sequence ID" value="USP74117.1"/>
    <property type="molecule type" value="Genomic_DNA"/>
</dbReference>
<dbReference type="Proteomes" id="UP001056012">
    <property type="component" value="Chromosome 1"/>
</dbReference>
<dbReference type="AlphaFoldDB" id="A0A9Q8Z1Q2"/>
<dbReference type="Gene3D" id="3.40.50.1580">
    <property type="entry name" value="Nucleoside phosphorylase domain"/>
    <property type="match status" value="1"/>
</dbReference>
<proteinExistence type="predicted"/>
<dbReference type="InterPro" id="IPR000845">
    <property type="entry name" value="Nucleoside_phosphorylase_d"/>
</dbReference>
<dbReference type="Pfam" id="PF01048">
    <property type="entry name" value="PNP_UDP_1"/>
    <property type="match status" value="1"/>
</dbReference>
<dbReference type="GO" id="GO:0009116">
    <property type="term" value="P:nucleoside metabolic process"/>
    <property type="evidence" value="ECO:0007669"/>
    <property type="project" value="InterPro"/>
</dbReference>
<sequence length="633" mass="70290">MVRRRLRREEYTVGWVCALPIELAAAQEMLDEEHGDLEQDEHDHNIYSLGSIGEHNVVIVCLPAGLIGNSPAAAVATQLRATFGSIQFGLMVGIGGGVPTDSDIRLGDVVVSQPHQGYGGVIQYDFGKANLSGFQRTGFLNSPPAILLGAVAKMRANQFRQKSKLAAHITKLCHLPEFTREAAGPDILFEAAYNHVDGPTCQSCSQDKQVQRYPRLSAEPVVHYGTIASGNQVIKNAAERDSVSKEFGGVLCFEMEAAGLMNSFPCLIIRGVCDYADSHKNKRWQAYAAGTAAACAKEVLSVIPPAEVARAFTVNEIINAASEHILRSSHPIPDHQNIASRNPAAQRNEPYGTFQARSTLIAHSRGHGDYTEPFLSNKKPYIEDLLLKNPQPDVLKLVMLQILGRQSMDSFEPYPVSKLTTDKQCIPPALNAISTMPTILKKANQTSAYPVDTLVSPTELLNLDSWQLIRSKLGKMTRRDFDTGFRRVMETIVEFFSLLKQKFLLFSSVMAVLKNISLRSPLRLEFIFEDVLGRQHGLDFNYFRDWNTFKSMLEGQFRDCPGEEKVIKGEYRLMNPRQYYSILSAENWAASVGPGTRVVMSILVKQLRGIKGSCPRKDCQGSLEVVEEQRSIW</sequence>
<evidence type="ECO:0000313" key="3">
    <source>
        <dbReference type="EMBL" id="USP74117.1"/>
    </source>
</evidence>
<dbReference type="PANTHER" id="PTHR46082:SF11">
    <property type="entry name" value="AAA+ ATPASE DOMAIN-CONTAINING PROTEIN-RELATED"/>
    <property type="match status" value="1"/>
</dbReference>
<feature type="domain" description="Ubiquitin-like" evidence="2">
    <location>
        <begin position="527"/>
        <end position="605"/>
    </location>
</feature>
<evidence type="ECO:0000313" key="4">
    <source>
        <dbReference type="Proteomes" id="UP001056012"/>
    </source>
</evidence>
<dbReference type="InterPro" id="IPR035994">
    <property type="entry name" value="Nucleoside_phosphorylase_sf"/>
</dbReference>
<dbReference type="VEuPathDB" id="FungiDB:yc1106_01391"/>
<feature type="domain" description="Nucleoside phosphorylase" evidence="1">
    <location>
        <begin position="13"/>
        <end position="297"/>
    </location>
</feature>
<dbReference type="InterPro" id="IPR054464">
    <property type="entry name" value="ULD_fung"/>
</dbReference>
<dbReference type="OrthoDB" id="1577640at2759"/>
<gene>
    <name evidence="3" type="ORF">yc1106_01391</name>
</gene>
<dbReference type="SUPFAM" id="SSF53167">
    <property type="entry name" value="Purine and uridine phosphorylases"/>
    <property type="match status" value="1"/>
</dbReference>
<keyword evidence="4" id="KW-1185">Reference proteome</keyword>